<dbReference type="RefSeq" id="XP_025598301.1">
    <property type="nucleotide sequence ID" value="XM_025742498.1"/>
</dbReference>
<evidence type="ECO:0000313" key="3">
    <source>
        <dbReference type="Proteomes" id="UP000245946"/>
    </source>
</evidence>
<dbReference type="STRING" id="58919.A0A316ZAS1"/>
<dbReference type="GeneID" id="37270042"/>
<evidence type="ECO:0000256" key="1">
    <source>
        <dbReference type="SAM" id="MobiDB-lite"/>
    </source>
</evidence>
<dbReference type="PANTHER" id="PTHR12292">
    <property type="entry name" value="RWD DOMAIN-CONTAINING PROTEIN"/>
    <property type="match status" value="1"/>
</dbReference>
<evidence type="ECO:0000313" key="2">
    <source>
        <dbReference type="EMBL" id="PWN98022.1"/>
    </source>
</evidence>
<feature type="compositionally biased region" description="Acidic residues" evidence="1">
    <location>
        <begin position="206"/>
        <end position="218"/>
    </location>
</feature>
<accession>A0A316ZAS1</accession>
<dbReference type="AlphaFoldDB" id="A0A316ZAS1"/>
<protein>
    <recommendedName>
        <fullName evidence="4">ZC3H15/TMA46 family C-terminal domain-containing protein</fullName>
    </recommendedName>
</protein>
<keyword evidence="3" id="KW-1185">Reference proteome</keyword>
<gene>
    <name evidence="2" type="ORF">FA09DRAFT_330181</name>
</gene>
<dbReference type="EMBL" id="KZ819293">
    <property type="protein sequence ID" value="PWN98022.1"/>
    <property type="molecule type" value="Genomic_DNA"/>
</dbReference>
<reference evidence="2 3" key="1">
    <citation type="journal article" date="2018" name="Mol. Biol. Evol.">
        <title>Broad Genomic Sampling Reveals a Smut Pathogenic Ancestry of the Fungal Clade Ustilaginomycotina.</title>
        <authorList>
            <person name="Kijpornyongpan T."/>
            <person name="Mondo S.J."/>
            <person name="Barry K."/>
            <person name="Sandor L."/>
            <person name="Lee J."/>
            <person name="Lipzen A."/>
            <person name="Pangilinan J."/>
            <person name="LaButti K."/>
            <person name="Hainaut M."/>
            <person name="Henrissat B."/>
            <person name="Grigoriev I.V."/>
            <person name="Spatafora J.W."/>
            <person name="Aime M.C."/>
        </authorList>
    </citation>
    <scope>NUCLEOTIDE SEQUENCE [LARGE SCALE GENOMIC DNA]</scope>
    <source>
        <strain evidence="2 3">MCA 4186</strain>
    </source>
</reference>
<feature type="region of interest" description="Disordered" evidence="1">
    <location>
        <begin position="177"/>
        <end position="256"/>
    </location>
</feature>
<organism evidence="2 3">
    <name type="scientific">Tilletiopsis washingtonensis</name>
    <dbReference type="NCBI Taxonomy" id="58919"/>
    <lineage>
        <taxon>Eukaryota</taxon>
        <taxon>Fungi</taxon>
        <taxon>Dikarya</taxon>
        <taxon>Basidiomycota</taxon>
        <taxon>Ustilaginomycotina</taxon>
        <taxon>Exobasidiomycetes</taxon>
        <taxon>Entylomatales</taxon>
        <taxon>Entylomatales incertae sedis</taxon>
        <taxon>Tilletiopsis</taxon>
    </lineage>
</organism>
<evidence type="ECO:0008006" key="4">
    <source>
        <dbReference type="Google" id="ProtNLM"/>
    </source>
</evidence>
<dbReference type="OrthoDB" id="277175at2759"/>
<dbReference type="InterPro" id="IPR040213">
    <property type="entry name" value="GIR2-like"/>
</dbReference>
<feature type="compositionally biased region" description="Basic and acidic residues" evidence="1">
    <location>
        <begin position="177"/>
        <end position="205"/>
    </location>
</feature>
<feature type="compositionally biased region" description="Basic and acidic residues" evidence="1">
    <location>
        <begin position="224"/>
        <end position="256"/>
    </location>
</feature>
<proteinExistence type="predicted"/>
<sequence length="256" mass="29115">MAKITGGQRTQRAPAGESIEHACAVSETGRAPYEDASLVREAKRRFRHERGFGAVQSADGDNCLAAQHVRPPSTSQPLISFHQAEESLGMAMVFTLASHLRDALTNYLQREKEAKAAEEARRRDAEIEAEAEKFRGTAVTPERFAAWRVAFEKEMAAAAAKAEEERIRREYKTAKEREEYRKLQQRPTGKELFQKGGLHSDKSLDHDDEAGAEGEELDLSQFGSREEREKLRREEVEKEEREREQKLREGLESDEE</sequence>
<dbReference type="Proteomes" id="UP000245946">
    <property type="component" value="Unassembled WGS sequence"/>
</dbReference>
<name>A0A316ZAS1_9BASI</name>